<name>C3YRI7_BRAFL</name>
<dbReference type="PANTHER" id="PTHR11575">
    <property type="entry name" value="5'-NUCLEOTIDASE-RELATED"/>
    <property type="match status" value="1"/>
</dbReference>
<evidence type="ECO:0000256" key="5">
    <source>
        <dbReference type="ARBA" id="ARBA00022729"/>
    </source>
</evidence>
<dbReference type="GO" id="GO:0016020">
    <property type="term" value="C:membrane"/>
    <property type="evidence" value="ECO:0007669"/>
    <property type="project" value="UniProtKB-ARBA"/>
</dbReference>
<evidence type="ECO:0000256" key="3">
    <source>
        <dbReference type="ARBA" id="ARBA00012643"/>
    </source>
</evidence>
<keyword evidence="4" id="KW-0479">Metal-binding</keyword>
<dbReference type="SUPFAM" id="SSF55816">
    <property type="entry name" value="5'-nucleotidase (syn. UDP-sugar hydrolase), C-terminal domain"/>
    <property type="match status" value="1"/>
</dbReference>
<dbReference type="CDD" id="cd07409">
    <property type="entry name" value="MPP_CD73_N"/>
    <property type="match status" value="1"/>
</dbReference>
<dbReference type="PROSITE" id="PS00785">
    <property type="entry name" value="5_NUCLEOTIDASE_1"/>
    <property type="match status" value="1"/>
</dbReference>
<dbReference type="STRING" id="7739.C3YRI7"/>
<evidence type="ECO:0000256" key="6">
    <source>
        <dbReference type="ARBA" id="ARBA00022741"/>
    </source>
</evidence>
<dbReference type="GO" id="GO:0000166">
    <property type="term" value="F:nucleotide binding"/>
    <property type="evidence" value="ECO:0007669"/>
    <property type="project" value="UniProtKB-KW"/>
</dbReference>
<evidence type="ECO:0000259" key="9">
    <source>
        <dbReference type="Pfam" id="PF00149"/>
    </source>
</evidence>
<gene>
    <name evidence="11" type="ORF">BRAFLDRAFT_214710</name>
</gene>
<dbReference type="InterPro" id="IPR036907">
    <property type="entry name" value="5'-Nucleotdase_C_sf"/>
</dbReference>
<evidence type="ECO:0000256" key="4">
    <source>
        <dbReference type="ARBA" id="ARBA00022723"/>
    </source>
</evidence>
<dbReference type="InterPro" id="IPR006179">
    <property type="entry name" value="5_nucleotidase/apyrase"/>
</dbReference>
<dbReference type="FunFam" id="3.90.780.10:FF:000001">
    <property type="entry name" value="NT5E isoform 3"/>
    <property type="match status" value="1"/>
</dbReference>
<dbReference type="InterPro" id="IPR029052">
    <property type="entry name" value="Metallo-depent_PP-like"/>
</dbReference>
<dbReference type="Pfam" id="PF02872">
    <property type="entry name" value="5_nucleotid_C"/>
    <property type="match status" value="1"/>
</dbReference>
<dbReference type="GO" id="GO:0008253">
    <property type="term" value="F:5'-nucleotidase activity"/>
    <property type="evidence" value="ECO:0007669"/>
    <property type="project" value="UniProtKB-EC"/>
</dbReference>
<comment type="similarity">
    <text evidence="2 8">Belongs to the 5'-nucleotidase family.</text>
</comment>
<evidence type="ECO:0000256" key="2">
    <source>
        <dbReference type="ARBA" id="ARBA00006654"/>
    </source>
</evidence>
<dbReference type="SUPFAM" id="SSF56300">
    <property type="entry name" value="Metallo-dependent phosphatases"/>
    <property type="match status" value="1"/>
</dbReference>
<dbReference type="GO" id="GO:0046872">
    <property type="term" value="F:metal ion binding"/>
    <property type="evidence" value="ECO:0007669"/>
    <property type="project" value="UniProtKB-KW"/>
</dbReference>
<dbReference type="EMBL" id="GG666547">
    <property type="protein sequence ID" value="EEN57184.1"/>
    <property type="molecule type" value="Genomic_DNA"/>
</dbReference>
<dbReference type="InterPro" id="IPR004843">
    <property type="entry name" value="Calcineurin-like_PHP"/>
</dbReference>
<keyword evidence="6 8" id="KW-0547">Nucleotide-binding</keyword>
<keyword evidence="7 8" id="KW-0378">Hydrolase</keyword>
<dbReference type="InterPro" id="IPR006146">
    <property type="entry name" value="5'-Nucleotdase_CS"/>
</dbReference>
<dbReference type="PROSITE" id="PS00786">
    <property type="entry name" value="5_NUCLEOTIDASE_2"/>
    <property type="match status" value="1"/>
</dbReference>
<feature type="domain" description="Calcineurin-like phosphoesterase" evidence="9">
    <location>
        <begin position="25"/>
        <end position="240"/>
    </location>
</feature>
<accession>C3YRI7</accession>
<dbReference type="PANTHER" id="PTHR11575:SF24">
    <property type="entry name" value="5'-NUCLEOTIDASE"/>
    <property type="match status" value="1"/>
</dbReference>
<feature type="domain" description="5'-Nucleotidase C-terminal" evidence="10">
    <location>
        <begin position="335"/>
        <end position="509"/>
    </location>
</feature>
<dbReference type="InParanoid" id="C3YRI7"/>
<comment type="catalytic activity">
    <reaction evidence="1">
        <text>a ribonucleoside 5'-phosphate + H2O = a ribonucleoside + phosphate</text>
        <dbReference type="Rhea" id="RHEA:12484"/>
        <dbReference type="ChEBI" id="CHEBI:15377"/>
        <dbReference type="ChEBI" id="CHEBI:18254"/>
        <dbReference type="ChEBI" id="CHEBI:43474"/>
        <dbReference type="ChEBI" id="CHEBI:58043"/>
        <dbReference type="EC" id="3.1.3.5"/>
    </reaction>
</comment>
<feature type="signal peptide" evidence="8">
    <location>
        <begin position="1"/>
        <end position="21"/>
    </location>
</feature>
<feature type="non-terminal residue" evidence="11">
    <location>
        <position position="515"/>
    </location>
</feature>
<feature type="chain" id="PRO_5005124979" description="5'-nucleotidase" evidence="8">
    <location>
        <begin position="22"/>
        <end position="515"/>
    </location>
</feature>
<dbReference type="Pfam" id="PF00149">
    <property type="entry name" value="Metallophos"/>
    <property type="match status" value="1"/>
</dbReference>
<proteinExistence type="inferred from homology"/>
<dbReference type="AlphaFoldDB" id="C3YRI7"/>
<dbReference type="eggNOG" id="KOG4419">
    <property type="taxonomic scope" value="Eukaryota"/>
</dbReference>
<dbReference type="GO" id="GO:0009166">
    <property type="term" value="P:nucleotide catabolic process"/>
    <property type="evidence" value="ECO:0007669"/>
    <property type="project" value="InterPro"/>
</dbReference>
<reference evidence="11" key="1">
    <citation type="journal article" date="2008" name="Nature">
        <title>The amphioxus genome and the evolution of the chordate karyotype.</title>
        <authorList>
            <consortium name="US DOE Joint Genome Institute (JGI-PGF)"/>
            <person name="Putnam N.H."/>
            <person name="Butts T."/>
            <person name="Ferrier D.E.K."/>
            <person name="Furlong R.F."/>
            <person name="Hellsten U."/>
            <person name="Kawashima T."/>
            <person name="Robinson-Rechavi M."/>
            <person name="Shoguchi E."/>
            <person name="Terry A."/>
            <person name="Yu J.-K."/>
            <person name="Benito-Gutierrez E.L."/>
            <person name="Dubchak I."/>
            <person name="Garcia-Fernandez J."/>
            <person name="Gibson-Brown J.J."/>
            <person name="Grigoriev I.V."/>
            <person name="Horton A.C."/>
            <person name="de Jong P.J."/>
            <person name="Jurka J."/>
            <person name="Kapitonov V.V."/>
            <person name="Kohara Y."/>
            <person name="Kuroki Y."/>
            <person name="Lindquist E."/>
            <person name="Lucas S."/>
            <person name="Osoegawa K."/>
            <person name="Pennacchio L.A."/>
            <person name="Salamov A.A."/>
            <person name="Satou Y."/>
            <person name="Sauka-Spengler T."/>
            <person name="Schmutz J."/>
            <person name="Shin-I T."/>
            <person name="Toyoda A."/>
            <person name="Bronner-Fraser M."/>
            <person name="Fujiyama A."/>
            <person name="Holland L.Z."/>
            <person name="Holland P.W.H."/>
            <person name="Satoh N."/>
            <person name="Rokhsar D.S."/>
        </authorList>
    </citation>
    <scope>NUCLEOTIDE SEQUENCE [LARGE SCALE GENOMIC DNA]</scope>
    <source>
        <strain evidence="11">S238N-H82</strain>
        <tissue evidence="11">Testes</tissue>
    </source>
</reference>
<dbReference type="FunFam" id="3.60.21.10:FF:000020">
    <property type="entry name" value="NT5E isoform 4"/>
    <property type="match status" value="1"/>
</dbReference>
<evidence type="ECO:0000256" key="8">
    <source>
        <dbReference type="RuleBase" id="RU362119"/>
    </source>
</evidence>
<dbReference type="EC" id="3.1.3.5" evidence="3"/>
<evidence type="ECO:0000256" key="7">
    <source>
        <dbReference type="ARBA" id="ARBA00022801"/>
    </source>
</evidence>
<evidence type="ECO:0000256" key="1">
    <source>
        <dbReference type="ARBA" id="ARBA00000815"/>
    </source>
</evidence>
<dbReference type="InterPro" id="IPR008334">
    <property type="entry name" value="5'-Nucleotdase_C"/>
</dbReference>
<organism>
    <name type="scientific">Branchiostoma floridae</name>
    <name type="common">Florida lancelet</name>
    <name type="synonym">Amphioxus</name>
    <dbReference type="NCBI Taxonomy" id="7739"/>
    <lineage>
        <taxon>Eukaryota</taxon>
        <taxon>Metazoa</taxon>
        <taxon>Chordata</taxon>
        <taxon>Cephalochordata</taxon>
        <taxon>Leptocardii</taxon>
        <taxon>Amphioxiformes</taxon>
        <taxon>Branchiostomatidae</taxon>
        <taxon>Branchiostoma</taxon>
    </lineage>
</organism>
<sequence>MALHRCREVLVLLSLLVSTRGLELTVLHTNDVHSRIEEADTTGGGCSAAEAAAGECYGGVARMATKVKEIRRTENHVLLLDGGDEFQGTPWFLQFKGLASSRFMNKLQYDAMAIGNHEFDNGISGLVPFLRNVTFPMLACNIDTSGEPELQGLILPSVVLDVGGERVGIVGYILENTPDITGSTGNLVFLDEVDSVQAEVTNLQGQGVNKIIALGHAGYYKDLEVAQRVSGVDLVVGGHTNTFLYNGDPPSSEVPVGPYPRVVSSQVDPGREVPVVQAHAYGKYLGYLRLEWDSAGDLVRWDGNPVILDSSVPKDPEILAEVEALKAQMNNTCQVIGRTHVLLNGEYETCTEMECNMGNLITDAMVHQNIQFPDGLYWSDVAMAIYNSDGIRSSIPKGELCALVGHNFPIQFTLPFSNTFDIVELRGEHLYDVFEHSGAGWSYGRFLQVSGILVQYDRTKPTGSRVVSLETKCTDCEVPEFRPVQRDAVYKLIAPSYLANGGSGYTMISDNKISH</sequence>
<evidence type="ECO:0000313" key="11">
    <source>
        <dbReference type="EMBL" id="EEN57184.1"/>
    </source>
</evidence>
<keyword evidence="5 8" id="KW-0732">Signal</keyword>
<dbReference type="Gene3D" id="3.60.21.10">
    <property type="match status" value="1"/>
</dbReference>
<dbReference type="Gene3D" id="3.90.780.10">
    <property type="entry name" value="5'-Nucleotidase, C-terminal domain"/>
    <property type="match status" value="1"/>
</dbReference>
<evidence type="ECO:0000259" key="10">
    <source>
        <dbReference type="Pfam" id="PF02872"/>
    </source>
</evidence>
<dbReference type="PRINTS" id="PR01607">
    <property type="entry name" value="APYRASEFAMLY"/>
</dbReference>
<protein>
    <recommendedName>
        <fullName evidence="3">5'-nucleotidase</fullName>
        <ecNumber evidence="3">3.1.3.5</ecNumber>
    </recommendedName>
</protein>